<evidence type="ECO:0000259" key="1">
    <source>
        <dbReference type="Pfam" id="PF13360"/>
    </source>
</evidence>
<dbReference type="Gene3D" id="2.130.10.10">
    <property type="entry name" value="YVTN repeat-like/Quinoprotein amine dehydrogenase"/>
    <property type="match status" value="1"/>
</dbReference>
<dbReference type="InterPro" id="IPR015943">
    <property type="entry name" value="WD40/YVTN_repeat-like_dom_sf"/>
</dbReference>
<dbReference type="SUPFAM" id="SSF50998">
    <property type="entry name" value="Quinoprotein alcohol dehydrogenase-like"/>
    <property type="match status" value="1"/>
</dbReference>
<sequence>MYVTSLSNSEIIALNATRGESDWRSDEGQYLSTPTVANGTVYVGGKTNVVHALDATDGSEQWRYEVDGAVRATPSVIEGTVYVGTQAGSIYALEPADGSERWQKDIGSDITEPISGENGRIYVCGGGTIYALSTDGTVQWSVKTTQSASALSATKNSIVYTDQNIVCLDAATGETRWTFGVQSRQSGDTMVTGIECSPVVRDGVVYAGTNAGDIYAIQ</sequence>
<dbReference type="AlphaFoldDB" id="A0A830GEV2"/>
<dbReference type="InterPro" id="IPR002372">
    <property type="entry name" value="PQQ_rpt_dom"/>
</dbReference>
<dbReference type="PANTHER" id="PTHR34512">
    <property type="entry name" value="CELL SURFACE PROTEIN"/>
    <property type="match status" value="1"/>
</dbReference>
<dbReference type="InterPro" id="IPR018391">
    <property type="entry name" value="PQQ_b-propeller_rpt"/>
</dbReference>
<feature type="domain" description="Pyrrolo-quinoline quinone repeat" evidence="1">
    <location>
        <begin position="47"/>
        <end position="217"/>
    </location>
</feature>
<gene>
    <name evidence="2" type="ORF">GCM10009021_30670</name>
</gene>
<dbReference type="Proteomes" id="UP000608850">
    <property type="component" value="Unassembled WGS sequence"/>
</dbReference>
<dbReference type="Gene3D" id="2.40.10.480">
    <property type="match status" value="1"/>
</dbReference>
<comment type="caution">
    <text evidence="2">The sequence shown here is derived from an EMBL/GenBank/DDBJ whole genome shotgun (WGS) entry which is preliminary data.</text>
</comment>
<dbReference type="SMART" id="SM00564">
    <property type="entry name" value="PQQ"/>
    <property type="match status" value="4"/>
</dbReference>
<reference evidence="2 3" key="1">
    <citation type="journal article" date="2019" name="Int. J. Syst. Evol. Microbiol.">
        <title>The Global Catalogue of Microorganisms (GCM) 10K type strain sequencing project: providing services to taxonomists for standard genome sequencing and annotation.</title>
        <authorList>
            <consortium name="The Broad Institute Genomics Platform"/>
            <consortium name="The Broad Institute Genome Sequencing Center for Infectious Disease"/>
            <person name="Wu L."/>
            <person name="Ma J."/>
        </authorList>
    </citation>
    <scope>NUCLEOTIDE SEQUENCE [LARGE SCALE GENOMIC DNA]</scope>
    <source>
        <strain evidence="2 3">JCM 16331</strain>
    </source>
</reference>
<dbReference type="Pfam" id="PF13360">
    <property type="entry name" value="PQQ_2"/>
    <property type="match status" value="1"/>
</dbReference>
<dbReference type="InterPro" id="IPR011047">
    <property type="entry name" value="Quinoprotein_ADH-like_sf"/>
</dbReference>
<dbReference type="EMBL" id="BMOQ01000012">
    <property type="protein sequence ID" value="GGN26292.1"/>
    <property type="molecule type" value="Genomic_DNA"/>
</dbReference>
<dbReference type="PANTHER" id="PTHR34512:SF30">
    <property type="entry name" value="OUTER MEMBRANE PROTEIN ASSEMBLY FACTOR BAMB"/>
    <property type="match status" value="1"/>
</dbReference>
<protein>
    <recommendedName>
        <fullName evidence="1">Pyrrolo-quinoline quinone repeat domain-containing protein</fullName>
    </recommendedName>
</protein>
<evidence type="ECO:0000313" key="3">
    <source>
        <dbReference type="Proteomes" id="UP000608850"/>
    </source>
</evidence>
<evidence type="ECO:0000313" key="2">
    <source>
        <dbReference type="EMBL" id="GGN26292.1"/>
    </source>
</evidence>
<keyword evidence="3" id="KW-1185">Reference proteome</keyword>
<proteinExistence type="predicted"/>
<name>A0A830GEV2_9EURY</name>
<accession>A0A830GEV2</accession>
<organism evidence="2 3">
    <name type="scientific">Halarchaeum nitratireducens</name>
    <dbReference type="NCBI Taxonomy" id="489913"/>
    <lineage>
        <taxon>Archaea</taxon>
        <taxon>Methanobacteriati</taxon>
        <taxon>Methanobacteriota</taxon>
        <taxon>Stenosarchaea group</taxon>
        <taxon>Halobacteria</taxon>
        <taxon>Halobacteriales</taxon>
        <taxon>Halobacteriaceae</taxon>
    </lineage>
</organism>